<dbReference type="EMBL" id="CAEKDK010000004">
    <property type="protein sequence ID" value="CAB4276718.1"/>
    <property type="molecule type" value="Genomic_DNA"/>
</dbReference>
<organism evidence="1 2">
    <name type="scientific">Prunus armeniaca</name>
    <name type="common">Apricot</name>
    <name type="synonym">Armeniaca vulgaris</name>
    <dbReference type="NCBI Taxonomy" id="36596"/>
    <lineage>
        <taxon>Eukaryota</taxon>
        <taxon>Viridiplantae</taxon>
        <taxon>Streptophyta</taxon>
        <taxon>Embryophyta</taxon>
        <taxon>Tracheophyta</taxon>
        <taxon>Spermatophyta</taxon>
        <taxon>Magnoliopsida</taxon>
        <taxon>eudicotyledons</taxon>
        <taxon>Gunneridae</taxon>
        <taxon>Pentapetalae</taxon>
        <taxon>rosids</taxon>
        <taxon>fabids</taxon>
        <taxon>Rosales</taxon>
        <taxon>Rosaceae</taxon>
        <taxon>Amygdaloideae</taxon>
        <taxon>Amygdaleae</taxon>
        <taxon>Prunus</taxon>
    </lineage>
</organism>
<gene>
    <name evidence="1" type="ORF">CURHAP_LOCUS25948</name>
</gene>
<evidence type="ECO:0000313" key="2">
    <source>
        <dbReference type="Proteomes" id="UP000507222"/>
    </source>
</evidence>
<sequence>MCRSTCNFGAVRKKCLRCHSVTQELEGAVGALGAAISFGADAISLGVDAVGAWSCCRKLGS</sequence>
<proteinExistence type="predicted"/>
<reference evidence="1 2" key="1">
    <citation type="submission" date="2020-05" db="EMBL/GenBank/DDBJ databases">
        <authorList>
            <person name="Campoy J."/>
            <person name="Schneeberger K."/>
            <person name="Spophaly S."/>
        </authorList>
    </citation>
    <scope>NUCLEOTIDE SEQUENCE [LARGE SCALE GENOMIC DNA]</scope>
    <source>
        <strain evidence="1">PruArmRojPasFocal</strain>
    </source>
</reference>
<dbReference type="AlphaFoldDB" id="A0A6J5URU9"/>
<name>A0A6J5URU9_PRUAR</name>
<accession>A0A6J5URU9</accession>
<dbReference type="Proteomes" id="UP000507222">
    <property type="component" value="Unassembled WGS sequence"/>
</dbReference>
<evidence type="ECO:0000313" key="1">
    <source>
        <dbReference type="EMBL" id="CAB4276718.1"/>
    </source>
</evidence>
<protein>
    <submittedName>
        <fullName evidence="1">Uncharacterized protein</fullName>
    </submittedName>
</protein>